<evidence type="ECO:0000256" key="2">
    <source>
        <dbReference type="ARBA" id="ARBA00022448"/>
    </source>
</evidence>
<dbReference type="EMBL" id="REGA01000005">
    <property type="protein sequence ID" value="RQG95356.1"/>
    <property type="molecule type" value="Genomic_DNA"/>
</dbReference>
<proteinExistence type="inferred from homology"/>
<evidence type="ECO:0000256" key="1">
    <source>
        <dbReference type="ARBA" id="ARBA00004651"/>
    </source>
</evidence>
<dbReference type="Gene3D" id="1.10.3720.10">
    <property type="entry name" value="MetI-like"/>
    <property type="match status" value="1"/>
</dbReference>
<feature type="transmembrane region" description="Helical" evidence="7">
    <location>
        <begin position="140"/>
        <end position="163"/>
    </location>
</feature>
<keyword evidence="5 7" id="KW-1133">Transmembrane helix</keyword>
<evidence type="ECO:0000259" key="8">
    <source>
        <dbReference type="PROSITE" id="PS50928"/>
    </source>
</evidence>
<evidence type="ECO:0000256" key="7">
    <source>
        <dbReference type="RuleBase" id="RU363032"/>
    </source>
</evidence>
<reference evidence="9 10" key="1">
    <citation type="submission" date="2018-10" db="EMBL/GenBank/DDBJ databases">
        <title>Natrarchaeobius chitinivorans gen. nov., sp. nov., and Natrarchaeobius haloalkaliphilus sp. nov., alkaliphilic, chitin-utilizing haloarchaea from hypersaline alkaline lakes.</title>
        <authorList>
            <person name="Sorokin D.Y."/>
            <person name="Elcheninov A.G."/>
            <person name="Kostrikina N.A."/>
            <person name="Bale N.J."/>
            <person name="Sinninghe Damste J.S."/>
            <person name="Khijniak T.V."/>
            <person name="Kublanov I.V."/>
            <person name="Toshchakov S.V."/>
        </authorList>
    </citation>
    <scope>NUCLEOTIDE SEQUENCE [LARGE SCALE GENOMIC DNA]</scope>
    <source>
        <strain evidence="9 10">AArcht4T</strain>
    </source>
</reference>
<dbReference type="GO" id="GO:0005886">
    <property type="term" value="C:plasma membrane"/>
    <property type="evidence" value="ECO:0007669"/>
    <property type="project" value="UniProtKB-SubCell"/>
</dbReference>
<feature type="transmembrane region" description="Helical" evidence="7">
    <location>
        <begin position="37"/>
        <end position="58"/>
    </location>
</feature>
<keyword evidence="10" id="KW-1185">Reference proteome</keyword>
<evidence type="ECO:0000256" key="5">
    <source>
        <dbReference type="ARBA" id="ARBA00022989"/>
    </source>
</evidence>
<dbReference type="OrthoDB" id="57451at2157"/>
<accession>A0A3N6MLU0</accession>
<organism evidence="9 10">
    <name type="scientific">Natrarchaeobius chitinivorans</name>
    <dbReference type="NCBI Taxonomy" id="1679083"/>
    <lineage>
        <taxon>Archaea</taxon>
        <taxon>Methanobacteriati</taxon>
        <taxon>Methanobacteriota</taxon>
        <taxon>Stenosarchaea group</taxon>
        <taxon>Halobacteria</taxon>
        <taxon>Halobacteriales</taxon>
        <taxon>Natrialbaceae</taxon>
        <taxon>Natrarchaeobius</taxon>
    </lineage>
</organism>
<feature type="transmembrane region" description="Helical" evidence="7">
    <location>
        <begin position="95"/>
        <end position="119"/>
    </location>
</feature>
<keyword evidence="4 7" id="KW-0812">Transmembrane</keyword>
<feature type="transmembrane region" description="Helical" evidence="7">
    <location>
        <begin position="211"/>
        <end position="233"/>
    </location>
</feature>
<dbReference type="CDD" id="cd06261">
    <property type="entry name" value="TM_PBP2"/>
    <property type="match status" value="1"/>
</dbReference>
<dbReference type="InterPro" id="IPR050901">
    <property type="entry name" value="BP-dep_ABC_trans_perm"/>
</dbReference>
<evidence type="ECO:0000256" key="3">
    <source>
        <dbReference type="ARBA" id="ARBA00022475"/>
    </source>
</evidence>
<dbReference type="GO" id="GO:0055085">
    <property type="term" value="P:transmembrane transport"/>
    <property type="evidence" value="ECO:0007669"/>
    <property type="project" value="InterPro"/>
</dbReference>
<dbReference type="InterPro" id="IPR035906">
    <property type="entry name" value="MetI-like_sf"/>
</dbReference>
<feature type="transmembrane region" description="Helical" evidence="7">
    <location>
        <begin position="169"/>
        <end position="190"/>
    </location>
</feature>
<comment type="similarity">
    <text evidence="7">Belongs to the binding-protein-dependent transport system permease family.</text>
</comment>
<keyword evidence="6 7" id="KW-0472">Membrane</keyword>
<comment type="subcellular location">
    <subcellularLocation>
        <location evidence="1 7">Cell membrane</location>
        <topology evidence="1 7">Multi-pass membrane protein</topology>
    </subcellularLocation>
</comment>
<evidence type="ECO:0000313" key="9">
    <source>
        <dbReference type="EMBL" id="RQG95356.1"/>
    </source>
</evidence>
<protein>
    <submittedName>
        <fullName evidence="9">Carbohydrate ABC transporter permease</fullName>
    </submittedName>
</protein>
<evidence type="ECO:0000256" key="4">
    <source>
        <dbReference type="ARBA" id="ARBA00022692"/>
    </source>
</evidence>
<gene>
    <name evidence="9" type="ORF">EA473_07770</name>
</gene>
<dbReference type="InterPro" id="IPR000515">
    <property type="entry name" value="MetI-like"/>
</dbReference>
<dbReference type="AlphaFoldDB" id="A0A3N6MLU0"/>
<evidence type="ECO:0000256" key="6">
    <source>
        <dbReference type="ARBA" id="ARBA00023136"/>
    </source>
</evidence>
<dbReference type="PROSITE" id="PS50928">
    <property type="entry name" value="ABC_TM1"/>
    <property type="match status" value="1"/>
</dbReference>
<dbReference type="RefSeq" id="WP_124195068.1">
    <property type="nucleotide sequence ID" value="NZ_REGA01000005.1"/>
</dbReference>
<keyword evidence="2 7" id="KW-0813">Transport</keyword>
<name>A0A3N6MLU0_NATCH</name>
<evidence type="ECO:0000313" key="10">
    <source>
        <dbReference type="Proteomes" id="UP000282323"/>
    </source>
</evidence>
<dbReference type="Proteomes" id="UP000282323">
    <property type="component" value="Unassembled WGS sequence"/>
</dbReference>
<feature type="domain" description="ABC transmembrane type-1" evidence="8">
    <location>
        <begin position="99"/>
        <end position="290"/>
    </location>
</feature>
<sequence>MIGLLMAAVRESIQTTKSVFSGAFRQSQIESTLFDRLVLYGCVGLTLFFVLFPFYWMVVTSIIPSTELYRLPPAVIPTEFTFDHFREIMDAQVPFYIYFFNSFVVAVISSAMAVGISIFGAYSFARLEYPGRAFMVRGVLLSYMIAGILMVVPIFQIVVWLGLVDTLTSVVLTHFIFTIPLGLYLLGNYFRSIPKEIEEAGLIDGYSRVEVLLRITIPMSVPAIVAVFLYSFLLSWNEYLYASIFLNTQELYTLPIGIEFLQFEFDDVWGEIMAASMLTTIPVVIMFLYLEKYMMAGLSFGSMD</sequence>
<dbReference type="PANTHER" id="PTHR32243:SF18">
    <property type="entry name" value="INNER MEMBRANE ABC TRANSPORTER PERMEASE PROTEIN YCJP"/>
    <property type="match status" value="1"/>
</dbReference>
<dbReference type="Pfam" id="PF00528">
    <property type="entry name" value="BPD_transp_1"/>
    <property type="match status" value="1"/>
</dbReference>
<keyword evidence="3" id="KW-1003">Cell membrane</keyword>
<feature type="transmembrane region" description="Helical" evidence="7">
    <location>
        <begin position="272"/>
        <end position="290"/>
    </location>
</feature>
<dbReference type="PANTHER" id="PTHR32243">
    <property type="entry name" value="MALTOSE TRANSPORT SYSTEM PERMEASE-RELATED"/>
    <property type="match status" value="1"/>
</dbReference>
<dbReference type="SUPFAM" id="SSF161098">
    <property type="entry name" value="MetI-like"/>
    <property type="match status" value="1"/>
</dbReference>
<comment type="caution">
    <text evidence="9">The sequence shown here is derived from an EMBL/GenBank/DDBJ whole genome shotgun (WGS) entry which is preliminary data.</text>
</comment>